<proteinExistence type="predicted"/>
<evidence type="ECO:0000256" key="1">
    <source>
        <dbReference type="SAM" id="SignalP"/>
    </source>
</evidence>
<dbReference type="EMBL" id="JAACJL010000057">
    <property type="protein sequence ID" value="KAF4611526.1"/>
    <property type="molecule type" value="Genomic_DNA"/>
</dbReference>
<dbReference type="Proteomes" id="UP000521872">
    <property type="component" value="Unassembled WGS sequence"/>
</dbReference>
<sequence length="185" mass="20156">MFQQLSSLILALSVPLLASTVLAAPSGTRKFGRSTDTCADPSASDIFVEAYSPSQIAHVFDRRSIIVNTDSVGQANWQIQGEIFRAWKGPQEGTVPMYRAFNPTTFDYIFITSSNGNPPVVSGFQLFPNIIAYVYPSPICGSIPLYATAQQTVGDHWYTTIPSERDDLVANGWIDSGIAAYVLPL</sequence>
<keyword evidence="1" id="KW-0732">Signal</keyword>
<gene>
    <name evidence="3" type="ORF">D9613_003606</name>
</gene>
<reference evidence="3 4" key="1">
    <citation type="submission" date="2019-12" db="EMBL/GenBank/DDBJ databases">
        <authorList>
            <person name="Floudas D."/>
            <person name="Bentzer J."/>
            <person name="Ahren D."/>
            <person name="Johansson T."/>
            <person name="Persson P."/>
            <person name="Tunlid A."/>
        </authorList>
    </citation>
    <scope>NUCLEOTIDE SEQUENCE [LARGE SCALE GENOMIC DNA]</scope>
    <source>
        <strain evidence="3 4">CBS 102.39</strain>
    </source>
</reference>
<accession>A0A8H4QIQ5</accession>
<feature type="signal peptide" evidence="1">
    <location>
        <begin position="1"/>
        <end position="23"/>
    </location>
</feature>
<protein>
    <recommendedName>
        <fullName evidence="2">DUF5648 domain-containing protein</fullName>
    </recommendedName>
</protein>
<comment type="caution">
    <text evidence="3">The sequence shown here is derived from an EMBL/GenBank/DDBJ whole genome shotgun (WGS) entry which is preliminary data.</text>
</comment>
<evidence type="ECO:0000313" key="3">
    <source>
        <dbReference type="EMBL" id="KAF4611526.1"/>
    </source>
</evidence>
<feature type="chain" id="PRO_5034164737" description="DUF5648 domain-containing protein" evidence="1">
    <location>
        <begin position="24"/>
        <end position="185"/>
    </location>
</feature>
<evidence type="ECO:0000313" key="4">
    <source>
        <dbReference type="Proteomes" id="UP000521872"/>
    </source>
</evidence>
<keyword evidence="4" id="KW-1185">Reference proteome</keyword>
<dbReference type="Pfam" id="PF18885">
    <property type="entry name" value="DUF5648"/>
    <property type="match status" value="1"/>
</dbReference>
<organism evidence="3 4">
    <name type="scientific">Agrocybe pediades</name>
    <dbReference type="NCBI Taxonomy" id="84607"/>
    <lineage>
        <taxon>Eukaryota</taxon>
        <taxon>Fungi</taxon>
        <taxon>Dikarya</taxon>
        <taxon>Basidiomycota</taxon>
        <taxon>Agaricomycotina</taxon>
        <taxon>Agaricomycetes</taxon>
        <taxon>Agaricomycetidae</taxon>
        <taxon>Agaricales</taxon>
        <taxon>Agaricineae</taxon>
        <taxon>Strophariaceae</taxon>
        <taxon>Agrocybe</taxon>
    </lineage>
</organism>
<name>A0A8H4QIQ5_9AGAR</name>
<dbReference type="AlphaFoldDB" id="A0A8H4QIQ5"/>
<feature type="domain" description="DUF5648" evidence="2">
    <location>
        <begin position="48"/>
        <end position="183"/>
    </location>
</feature>
<evidence type="ECO:0000259" key="2">
    <source>
        <dbReference type="Pfam" id="PF18885"/>
    </source>
</evidence>
<dbReference type="InterPro" id="IPR043708">
    <property type="entry name" value="DUF5648"/>
</dbReference>